<evidence type="ECO:0000313" key="1">
    <source>
        <dbReference type="EMBL" id="CAH1243168.1"/>
    </source>
</evidence>
<keyword evidence="2" id="KW-1185">Reference proteome</keyword>
<sequence length="116" mass="12283">MPKPCCSACKGCSTSCKLEACVSCDCCKLNVVFLFQAVSRVTVANLAAAAVTVSVMAASEGKQYHRYPADVPYTSRMSAAMPTEEGTTAASTMARGILLQHIRQSMALCSSLYCRA</sequence>
<organism evidence="1 2">
    <name type="scientific">Branchiostoma lanceolatum</name>
    <name type="common">Common lancelet</name>
    <name type="synonym">Amphioxus lanceolatum</name>
    <dbReference type="NCBI Taxonomy" id="7740"/>
    <lineage>
        <taxon>Eukaryota</taxon>
        <taxon>Metazoa</taxon>
        <taxon>Chordata</taxon>
        <taxon>Cephalochordata</taxon>
        <taxon>Leptocardii</taxon>
        <taxon>Amphioxiformes</taxon>
        <taxon>Branchiostomatidae</taxon>
        <taxon>Branchiostoma</taxon>
    </lineage>
</organism>
<gene>
    <name evidence="1" type="primary">Hypp7057</name>
    <name evidence="1" type="ORF">BLAG_LOCUS6256</name>
</gene>
<name>A0A8K0EBX1_BRALA</name>
<dbReference type="EMBL" id="OV696698">
    <property type="protein sequence ID" value="CAH1243168.1"/>
    <property type="molecule type" value="Genomic_DNA"/>
</dbReference>
<evidence type="ECO:0000313" key="2">
    <source>
        <dbReference type="Proteomes" id="UP000838412"/>
    </source>
</evidence>
<dbReference type="AlphaFoldDB" id="A0A8K0EBX1"/>
<reference evidence="1" key="1">
    <citation type="submission" date="2022-01" db="EMBL/GenBank/DDBJ databases">
        <authorList>
            <person name="Braso-Vives M."/>
        </authorList>
    </citation>
    <scope>NUCLEOTIDE SEQUENCE</scope>
</reference>
<protein>
    <submittedName>
        <fullName evidence="1">Hypp7057 protein</fullName>
    </submittedName>
</protein>
<dbReference type="Proteomes" id="UP000838412">
    <property type="component" value="Chromosome 13"/>
</dbReference>
<proteinExistence type="predicted"/>
<accession>A0A8K0EBX1</accession>